<keyword evidence="2" id="KW-0677">Repeat</keyword>
<dbReference type="EMBL" id="CP111015">
    <property type="protein sequence ID" value="WAR02726.1"/>
    <property type="molecule type" value="Genomic_DNA"/>
</dbReference>
<accession>A0ABY7E6E2</accession>
<keyword evidence="5" id="KW-1185">Reference proteome</keyword>
<dbReference type="InterPro" id="IPR040091">
    <property type="entry name" value="LRRC56"/>
</dbReference>
<gene>
    <name evidence="4" type="ORF">MAR_009284</name>
</gene>
<evidence type="ECO:0000256" key="3">
    <source>
        <dbReference type="SAM" id="MobiDB-lite"/>
    </source>
</evidence>
<feature type="region of interest" description="Disordered" evidence="3">
    <location>
        <begin position="477"/>
        <end position="522"/>
    </location>
</feature>
<dbReference type="InterPro" id="IPR032675">
    <property type="entry name" value="LRR_dom_sf"/>
</dbReference>
<dbReference type="PANTHER" id="PTHR22708">
    <property type="entry name" value="LEUCINE-RICH REPEAT-CONTAINING PROTEIN 56"/>
    <property type="match status" value="1"/>
</dbReference>
<dbReference type="InterPro" id="IPR001611">
    <property type="entry name" value="Leu-rich_rpt"/>
</dbReference>
<dbReference type="SUPFAM" id="SSF52058">
    <property type="entry name" value="L domain-like"/>
    <property type="match status" value="1"/>
</dbReference>
<dbReference type="PROSITE" id="PS51450">
    <property type="entry name" value="LRR"/>
    <property type="match status" value="1"/>
</dbReference>
<evidence type="ECO:0000313" key="4">
    <source>
        <dbReference type="EMBL" id="WAR02726.1"/>
    </source>
</evidence>
<feature type="compositionally biased region" description="Polar residues" evidence="3">
    <location>
        <begin position="556"/>
        <end position="566"/>
    </location>
</feature>
<feature type="region of interest" description="Disordered" evidence="3">
    <location>
        <begin position="624"/>
        <end position="661"/>
    </location>
</feature>
<organism evidence="4 5">
    <name type="scientific">Mya arenaria</name>
    <name type="common">Soft-shell clam</name>
    <dbReference type="NCBI Taxonomy" id="6604"/>
    <lineage>
        <taxon>Eukaryota</taxon>
        <taxon>Metazoa</taxon>
        <taxon>Spiralia</taxon>
        <taxon>Lophotrochozoa</taxon>
        <taxon>Mollusca</taxon>
        <taxon>Bivalvia</taxon>
        <taxon>Autobranchia</taxon>
        <taxon>Heteroconchia</taxon>
        <taxon>Euheterodonta</taxon>
        <taxon>Imparidentia</taxon>
        <taxon>Neoheterodontei</taxon>
        <taxon>Myida</taxon>
        <taxon>Myoidea</taxon>
        <taxon>Myidae</taxon>
        <taxon>Mya</taxon>
    </lineage>
</organism>
<dbReference type="InterPro" id="IPR025875">
    <property type="entry name" value="Leu-rich_rpt_4"/>
</dbReference>
<reference evidence="4" key="1">
    <citation type="submission" date="2022-11" db="EMBL/GenBank/DDBJ databases">
        <title>Centuries of genome instability and evolution in soft-shell clam transmissible cancer (bioRxiv).</title>
        <authorList>
            <person name="Hart S.F.M."/>
            <person name="Yonemitsu M.A."/>
            <person name="Giersch R.M."/>
            <person name="Beal B.F."/>
            <person name="Arriagada G."/>
            <person name="Davis B.W."/>
            <person name="Ostrander E.A."/>
            <person name="Goff S.P."/>
            <person name="Metzger M.J."/>
        </authorList>
    </citation>
    <scope>NUCLEOTIDE SEQUENCE</scope>
    <source>
        <strain evidence="4">MELC-2E11</strain>
        <tissue evidence="4">Siphon/mantle</tissue>
    </source>
</reference>
<dbReference type="PANTHER" id="PTHR22708:SF0">
    <property type="entry name" value="LEUCINE-RICH REPEAT-CONTAINING PROTEIN 56"/>
    <property type="match status" value="1"/>
</dbReference>
<dbReference type="Proteomes" id="UP001164746">
    <property type="component" value="Chromosome 4"/>
</dbReference>
<feature type="region of interest" description="Disordered" evidence="3">
    <location>
        <begin position="246"/>
        <end position="326"/>
    </location>
</feature>
<feature type="region of interest" description="Disordered" evidence="3">
    <location>
        <begin position="423"/>
        <end position="446"/>
    </location>
</feature>
<dbReference type="Pfam" id="PF12799">
    <property type="entry name" value="LRR_4"/>
    <property type="match status" value="1"/>
</dbReference>
<dbReference type="Gene3D" id="3.80.10.10">
    <property type="entry name" value="Ribonuclease Inhibitor"/>
    <property type="match status" value="1"/>
</dbReference>
<keyword evidence="1" id="KW-0433">Leucine-rich repeat</keyword>
<evidence type="ECO:0000256" key="2">
    <source>
        <dbReference type="ARBA" id="ARBA00022737"/>
    </source>
</evidence>
<proteinExistence type="predicted"/>
<protein>
    <submittedName>
        <fullName evidence="4">LRC56-like protein</fullName>
    </submittedName>
</protein>
<name>A0ABY7E6E2_MYAAR</name>
<feature type="region of interest" description="Disordered" evidence="3">
    <location>
        <begin position="556"/>
        <end position="579"/>
    </location>
</feature>
<evidence type="ECO:0000256" key="1">
    <source>
        <dbReference type="ARBA" id="ARBA00022614"/>
    </source>
</evidence>
<evidence type="ECO:0000313" key="5">
    <source>
        <dbReference type="Proteomes" id="UP001164746"/>
    </source>
</evidence>
<sequence>MAVAQETRLQHSLKMEPGIERPGSALTRGVQITEFNDSRVNPEPIVLEETDLLLEQFLSPRKLMLLTGVDNLDDIHQLEMKVNTTDTSLGNFGQLLHNLRQLKVSNSTIPKIRDLGSSLRSLHVLWASRCALQELDGISSIIGLRELYLSYNEISDISPVSMLEHIEILDVEGNNLDDIVQVQHLAICSRLTNLTLDGNPLCNQPTPAEFIEEYDYRQEVKKAIPHLKTLDDEPLIDGVGSFLKHNVRPPSGNRPSTAALKPNTGFRPGSALRPSSGFRPMTAGTRPASTGHRPATAIGGMRPSSGSGRPGSGSKDTGDASDLTLGRVICGNPSKALLSRRRLNPDAAGELEGQEQDIKFEPKFQHRAEHTYDTLQEEERDHSEIVDELKAWKQQHEKRMEIIRQSKAPQVLRIDYDQADDAISLSGDSDVDSDTEELSPMRDSDTETIHRVQDENIGTEGDQNCKVLPSVSSFVPVSVSPNESLDTPVTTKPRYSDSSKPIKNKVRRNVSEEEESDSLLRSSVQKPFKISDLASRQRAVIPPPSQRDVVRKHIDTSSQVRAQSPLGSLLSPAQGPMRAEARGNGAIRVNNTGLPPAPSSGVPIISKMKREEGANPVIKSGSYERAVPLNQRPSTARAALGMRRSLPTVPSLPSKPAPPKS</sequence>